<organism evidence="1">
    <name type="scientific">Chorda asiatica</name>
    <dbReference type="NCBI Taxonomy" id="1281577"/>
    <lineage>
        <taxon>Eukaryota</taxon>
        <taxon>Sar</taxon>
        <taxon>Stramenopiles</taxon>
        <taxon>Ochrophyta</taxon>
        <taxon>PX clade</taxon>
        <taxon>Phaeophyceae</taxon>
        <taxon>Laminariales</taxon>
        <taxon>Chordaceae</taxon>
        <taxon>Chorda</taxon>
    </lineage>
</organism>
<geneLocation type="mitochondrion" evidence="1"/>
<dbReference type="AlphaFoldDB" id="A0A8F0FCF8"/>
<protein>
    <submittedName>
        <fullName evidence="1">Uncharacterized protein</fullName>
    </submittedName>
</protein>
<gene>
    <name evidence="1" type="primary">orf711</name>
</gene>
<sequence length="711" mass="84078">MENPRRYSDNDLILLYESSPLFKKYCLFDFWSEHFYEYETIKYCETYFYKYLYAFCQSYLSQHCSLFFLSTLHRNYYFVKFHRSGFIKYMDYNFLLLFYENRFLGLLESSNKIEIFVDEYFQKCIKKIFEADLMACLIKSVSLNSPKCLRRHLDNRFKFLYKQIFNSQGHDNFLFNRLLKENYVLNRRLEDKKECVARSESKDLVKNFYYIFRLSFYSSISFSEIFLNSYCGNKDKVYSSIEAYVYFFDIDYLKVTNIFLETTENGWGSFYKGGKNSGSDEICRPFLSYLNDSFILFNYFGVITNRITLSLSSLQKYIDKCFCVFVRPPYKYVGTNLLTGYKHFKPHLKSDVQALVESVEGQEDFDSQSKTTSIPFSIVKVFEKKRDIVQLKASFKSVTKLKLSIDKLFSNHSDKKKVFSVESRRSRLLDLPKKDISPLKNLIKDFDRFPKGFIINDVMEIDSYLDDTFEKTCGIVPLDPQERFQVFCPVLQTIYNNSIKIFIGLFLTSNLSFFDSLAGIIRSSAVSSTNLVETVHIYAVNKIFEYWPRLSVNGRPFMRCTLIGTSFDWGIYQSKCFIWGRHTFPNFTFCFVVPPFSYIYLNNYGMPLFIWENFYVTFLRGSWGVYDSGFKSSCEYLNVKSMEKSLDQVSQKYNKNFAKIPKQDLTRNIDVDGIEKNKNLIWDYEISLSGSSRGDPDDPLLEYFVDHFLSK</sequence>
<accession>A0A8F0FCF8</accession>
<reference evidence="1" key="1">
    <citation type="journal article" date="2021" name="Genome Biol. Evol.">
        <title>Genomic rearrangements and sequence evolution across brown algal organelles.</title>
        <authorList>
            <person name="Starko S."/>
            <person name="Bringloe T.T."/>
            <person name="Gomez M.S."/>
            <person name="Darby H."/>
            <person name="Graham S.W."/>
            <person name="Martone P.T."/>
        </authorList>
    </citation>
    <scope>NUCLEOTIDE SEQUENCE</scope>
</reference>
<dbReference type="EMBL" id="MZ156050">
    <property type="protein sequence ID" value="QWK44422.1"/>
    <property type="molecule type" value="Genomic_DNA"/>
</dbReference>
<evidence type="ECO:0000313" key="1">
    <source>
        <dbReference type="EMBL" id="QWK44422.1"/>
    </source>
</evidence>
<name>A0A8F0FCF8_9PHAE</name>
<proteinExistence type="predicted"/>
<keyword evidence="1" id="KW-0496">Mitochondrion</keyword>